<keyword evidence="1" id="KW-0732">Signal</keyword>
<keyword evidence="3" id="KW-0378">Hydrolase</keyword>
<proteinExistence type="predicted"/>
<dbReference type="GO" id="GO:0016787">
    <property type="term" value="F:hydrolase activity"/>
    <property type="evidence" value="ECO:0007669"/>
    <property type="project" value="UniProtKB-KW"/>
</dbReference>
<dbReference type="EMBL" id="AP014946">
    <property type="protein sequence ID" value="BAT58418.1"/>
    <property type="molecule type" value="Genomic_DNA"/>
</dbReference>
<dbReference type="KEGG" id="vgo:GJW-30_1_00943"/>
<feature type="domain" description="Serine aminopeptidase S33" evidence="2">
    <location>
        <begin position="55"/>
        <end position="186"/>
    </location>
</feature>
<dbReference type="RefSeq" id="WP_096352299.1">
    <property type="nucleotide sequence ID" value="NZ_AP014946.1"/>
</dbReference>
<evidence type="ECO:0000256" key="1">
    <source>
        <dbReference type="SAM" id="SignalP"/>
    </source>
</evidence>
<dbReference type="OrthoDB" id="880990at2"/>
<evidence type="ECO:0000259" key="2">
    <source>
        <dbReference type="Pfam" id="PF12146"/>
    </source>
</evidence>
<keyword evidence="4" id="KW-1185">Reference proteome</keyword>
<dbReference type="Proteomes" id="UP000236884">
    <property type="component" value="Chromosome"/>
</dbReference>
<dbReference type="SUPFAM" id="SSF53474">
    <property type="entry name" value="alpha/beta-Hydrolases"/>
    <property type="match status" value="1"/>
</dbReference>
<organism evidence="3 4">
    <name type="scientific">Variibacter gotjawalensis</name>
    <dbReference type="NCBI Taxonomy" id="1333996"/>
    <lineage>
        <taxon>Bacteria</taxon>
        <taxon>Pseudomonadati</taxon>
        <taxon>Pseudomonadota</taxon>
        <taxon>Alphaproteobacteria</taxon>
        <taxon>Hyphomicrobiales</taxon>
        <taxon>Nitrobacteraceae</taxon>
        <taxon>Variibacter</taxon>
    </lineage>
</organism>
<reference evidence="3 4" key="1">
    <citation type="submission" date="2015-08" db="EMBL/GenBank/DDBJ databases">
        <title>Investigation of the bacterial diversity of lava forest soil.</title>
        <authorList>
            <person name="Lee J.S."/>
        </authorList>
    </citation>
    <scope>NUCLEOTIDE SEQUENCE [LARGE SCALE GENOMIC DNA]</scope>
    <source>
        <strain evidence="3 4">GJW-30</strain>
    </source>
</reference>
<evidence type="ECO:0000313" key="3">
    <source>
        <dbReference type="EMBL" id="BAT58418.1"/>
    </source>
</evidence>
<gene>
    <name evidence="3" type="ORF">GJW-30_1_00943</name>
</gene>
<name>A0A0S3PR27_9BRAD</name>
<protein>
    <submittedName>
        <fullName evidence="3">Alpha/beta hydrolase family protein</fullName>
    </submittedName>
</protein>
<accession>A0A0S3PR27</accession>
<dbReference type="Pfam" id="PF12146">
    <property type="entry name" value="Hydrolase_4"/>
    <property type="match status" value="1"/>
</dbReference>
<dbReference type="InterPro" id="IPR029058">
    <property type="entry name" value="AB_hydrolase_fold"/>
</dbReference>
<feature type="signal peptide" evidence="1">
    <location>
        <begin position="1"/>
        <end position="21"/>
    </location>
</feature>
<evidence type="ECO:0000313" key="4">
    <source>
        <dbReference type="Proteomes" id="UP000236884"/>
    </source>
</evidence>
<dbReference type="Gene3D" id="3.40.50.1820">
    <property type="entry name" value="alpha/beta hydrolase"/>
    <property type="match status" value="1"/>
</dbReference>
<sequence length="262" mass="27207">MLVRFALILAVWLGAAGIARAECPPRSDIATHVFAGGWCLLTSTYGRDTAGPSPTLVVVVHGDISDGGRATYHERFAEQLARPGVIAVALTRPGYPNSTGRKSGGDALGRQDNYTPAVVNAVGAAIDALRKHYQASRVVYVGHSGGAAIGGVILGRRAGLIDAAVLVSCPCDLAAWQRARGHNWSRSLSPMDVASQVPRSTTVVALSGSGDSNTSPAVAESYVAELAKRGVSARFVNVADARHGFRGLEVAVKAEADALLAR</sequence>
<dbReference type="AlphaFoldDB" id="A0A0S3PR27"/>
<feature type="chain" id="PRO_5006615645" evidence="1">
    <location>
        <begin position="22"/>
        <end position="262"/>
    </location>
</feature>
<dbReference type="InterPro" id="IPR022742">
    <property type="entry name" value="Hydrolase_4"/>
</dbReference>